<sequence>MSGSDSHRSDSYRTVAAAVEAELEVKRSRFLCRLVPVADEAQARAEVDAVRRQHWDARHHCSAFVLGPAGAIERSSDDGEPSGTAGAPMLEVLRGSGLTEVVAVVTRWFGGTLLGTGGLVRAYGDAVRAAVDRARVREVRLLHEIGVVVDPAIAGRVEAELRNRDHAVLDTEWGLATESGPSVRITVAVAPADRAGLEADLAELTSGTARCQDGATRWA</sequence>
<dbReference type="PANTHER" id="PTHR16301">
    <property type="entry name" value="IMPACT-RELATED"/>
    <property type="match status" value="1"/>
</dbReference>
<dbReference type="Gene3D" id="3.30.230.30">
    <property type="entry name" value="Impact, N-terminal domain"/>
    <property type="match status" value="1"/>
</dbReference>
<dbReference type="InterPro" id="IPR001498">
    <property type="entry name" value="Impact_N"/>
</dbReference>
<accession>A0A9D1KMK2</accession>
<organism evidence="4 5">
    <name type="scientific">Candidatus Avipropionibacterium avicola</name>
    <dbReference type="NCBI Taxonomy" id="2840701"/>
    <lineage>
        <taxon>Bacteria</taxon>
        <taxon>Bacillati</taxon>
        <taxon>Actinomycetota</taxon>
        <taxon>Actinomycetes</taxon>
        <taxon>Propionibacteriales</taxon>
        <taxon>Propionibacteriaceae</taxon>
        <taxon>Propionibacteriaceae incertae sedis</taxon>
        <taxon>Candidatus Avipropionibacterium</taxon>
    </lineage>
</organism>
<comment type="similarity">
    <text evidence="1">Belongs to the IMPACT family.</text>
</comment>
<dbReference type="GO" id="GO:0005737">
    <property type="term" value="C:cytoplasm"/>
    <property type="evidence" value="ECO:0007669"/>
    <property type="project" value="TreeGrafter"/>
</dbReference>
<dbReference type="InterPro" id="IPR036956">
    <property type="entry name" value="Impact_N_sf"/>
</dbReference>
<name>A0A9D1KMK2_9ACTN</name>
<dbReference type="InterPro" id="IPR023582">
    <property type="entry name" value="Impact"/>
</dbReference>
<dbReference type="EMBL" id="DVLP01000142">
    <property type="protein sequence ID" value="HIT74852.1"/>
    <property type="molecule type" value="Genomic_DNA"/>
</dbReference>
<dbReference type="GO" id="GO:0006446">
    <property type="term" value="P:regulation of translational initiation"/>
    <property type="evidence" value="ECO:0007669"/>
    <property type="project" value="TreeGrafter"/>
</dbReference>
<dbReference type="Pfam" id="PF09186">
    <property type="entry name" value="DUF1949"/>
    <property type="match status" value="1"/>
</dbReference>
<evidence type="ECO:0000259" key="2">
    <source>
        <dbReference type="Pfam" id="PF01205"/>
    </source>
</evidence>
<dbReference type="PANTHER" id="PTHR16301:SF20">
    <property type="entry name" value="IMPACT FAMILY MEMBER YIGZ"/>
    <property type="match status" value="1"/>
</dbReference>
<proteinExistence type="inferred from homology"/>
<reference evidence="4" key="2">
    <citation type="journal article" date="2021" name="PeerJ">
        <title>Extensive microbial diversity within the chicken gut microbiome revealed by metagenomics and culture.</title>
        <authorList>
            <person name="Gilroy R."/>
            <person name="Ravi A."/>
            <person name="Getino M."/>
            <person name="Pursley I."/>
            <person name="Horton D.L."/>
            <person name="Alikhan N.F."/>
            <person name="Baker D."/>
            <person name="Gharbi K."/>
            <person name="Hall N."/>
            <person name="Watson M."/>
            <person name="Adriaenssens E.M."/>
            <person name="Foster-Nyarko E."/>
            <person name="Jarju S."/>
            <person name="Secka A."/>
            <person name="Antonio M."/>
            <person name="Oren A."/>
            <person name="Chaudhuri R.R."/>
            <person name="La Ragione R."/>
            <person name="Hildebrand F."/>
            <person name="Pallen M.J."/>
        </authorList>
    </citation>
    <scope>NUCLEOTIDE SEQUENCE</scope>
    <source>
        <strain evidence="4">ChiGjej1B1-24693</strain>
    </source>
</reference>
<evidence type="ECO:0000259" key="3">
    <source>
        <dbReference type="Pfam" id="PF09186"/>
    </source>
</evidence>
<dbReference type="Proteomes" id="UP000886842">
    <property type="component" value="Unassembled WGS sequence"/>
</dbReference>
<evidence type="ECO:0000313" key="4">
    <source>
        <dbReference type="EMBL" id="HIT74852.1"/>
    </source>
</evidence>
<dbReference type="InterPro" id="IPR020568">
    <property type="entry name" value="Ribosomal_Su5_D2-typ_SF"/>
</dbReference>
<feature type="domain" description="UPF0029" evidence="3">
    <location>
        <begin position="147"/>
        <end position="207"/>
    </location>
</feature>
<dbReference type="SUPFAM" id="SSF54211">
    <property type="entry name" value="Ribosomal protein S5 domain 2-like"/>
    <property type="match status" value="1"/>
</dbReference>
<evidence type="ECO:0000313" key="5">
    <source>
        <dbReference type="Proteomes" id="UP000886842"/>
    </source>
</evidence>
<protein>
    <submittedName>
        <fullName evidence="4">YigZ family protein</fullName>
    </submittedName>
</protein>
<dbReference type="InterPro" id="IPR020569">
    <property type="entry name" value="UPF0029_Impact_CS"/>
</dbReference>
<dbReference type="AlphaFoldDB" id="A0A9D1KMK2"/>
<evidence type="ECO:0000256" key="1">
    <source>
        <dbReference type="ARBA" id="ARBA00007665"/>
    </source>
</evidence>
<dbReference type="Pfam" id="PF01205">
    <property type="entry name" value="Impact_N"/>
    <property type="match status" value="1"/>
</dbReference>
<dbReference type="PROSITE" id="PS00910">
    <property type="entry name" value="UPF0029"/>
    <property type="match status" value="1"/>
</dbReference>
<feature type="domain" description="Impact N-terminal" evidence="2">
    <location>
        <begin position="26"/>
        <end position="131"/>
    </location>
</feature>
<gene>
    <name evidence="4" type="ORF">IAA98_04635</name>
</gene>
<reference evidence="4" key="1">
    <citation type="submission" date="2020-10" db="EMBL/GenBank/DDBJ databases">
        <authorList>
            <person name="Gilroy R."/>
        </authorList>
    </citation>
    <scope>NUCLEOTIDE SEQUENCE</scope>
    <source>
        <strain evidence="4">ChiGjej1B1-24693</strain>
    </source>
</reference>
<dbReference type="InterPro" id="IPR015269">
    <property type="entry name" value="UPF0029_Impact_C"/>
</dbReference>
<comment type="caution">
    <text evidence="4">The sequence shown here is derived from an EMBL/GenBank/DDBJ whole genome shotgun (WGS) entry which is preliminary data.</text>
</comment>